<evidence type="ECO:0000256" key="13">
    <source>
        <dbReference type="ARBA" id="ARBA00023136"/>
    </source>
</evidence>
<evidence type="ECO:0000256" key="14">
    <source>
        <dbReference type="ARBA" id="ARBA00023180"/>
    </source>
</evidence>
<keyword evidence="13" id="KW-0472">Membrane</keyword>
<keyword evidence="6" id="KW-0964">Secreted</keyword>
<keyword evidence="9" id="KW-0812">Transmembrane</keyword>
<dbReference type="GO" id="GO:0006487">
    <property type="term" value="P:protein N-linked glycosylation"/>
    <property type="evidence" value="ECO:0007669"/>
    <property type="project" value="TreeGrafter"/>
</dbReference>
<dbReference type="AlphaFoldDB" id="A0A4E0R5L7"/>
<protein>
    <recommendedName>
        <fullName evidence="5">alpha-1,6-mannosyl-glycoprotein 6-beta-N-acetylglucosaminyltransferase</fullName>
        <ecNumber evidence="5">2.4.1.155</ecNumber>
    </recommendedName>
</protein>
<evidence type="ECO:0000259" key="18">
    <source>
        <dbReference type="Pfam" id="PF15027"/>
    </source>
</evidence>
<dbReference type="InterPro" id="IPR026116">
    <property type="entry name" value="GT18_cat"/>
</dbReference>
<keyword evidence="8" id="KW-0808">Transferase</keyword>
<feature type="domain" description="MGT5A-like N-terminal" evidence="18">
    <location>
        <begin position="7"/>
        <end position="78"/>
    </location>
</feature>
<feature type="domain" description="Glycosyltransferase family 18 catalytic" evidence="17">
    <location>
        <begin position="146"/>
        <end position="231"/>
    </location>
</feature>
<organism evidence="19 20">
    <name type="scientific">Fasciola hepatica</name>
    <name type="common">Liver fluke</name>
    <dbReference type="NCBI Taxonomy" id="6192"/>
    <lineage>
        <taxon>Eukaryota</taxon>
        <taxon>Metazoa</taxon>
        <taxon>Spiralia</taxon>
        <taxon>Lophotrochozoa</taxon>
        <taxon>Platyhelminthes</taxon>
        <taxon>Trematoda</taxon>
        <taxon>Digenea</taxon>
        <taxon>Plagiorchiida</taxon>
        <taxon>Echinostomata</taxon>
        <taxon>Echinostomatoidea</taxon>
        <taxon>Fasciolidae</taxon>
        <taxon>Fasciola</taxon>
    </lineage>
</organism>
<comment type="catalytic activity">
    <reaction evidence="15">
        <text>N(4)-{beta-D-GlcNAc-(1-&gt;2)-[beta-D-GlcNAc-(1-&gt;4)]-alpha-D-Man-(1-&gt;3)-[beta-D-GlcNAc-(1-&gt;2)-alpha-D-Man-(1-&gt;6)]-beta-D-Man-(1-&gt;4)-beta-D-GlcNAc-(1-&gt;4)-beta-D-GlcNAc}-L-asparaginyl-[protein] + UDP-N-acetyl-alpha-D-glucosamine = N(4)-{beta-D-GlcNAc-(1-&gt;2)-[beta-D-GlcNAc-(1-&gt;4)]-alpha-D-Man-(1-&gt;3)-[beta-D-GlcNAc-(1-&gt;2)-[beta-D-GlcNAc-(1-&gt;6)]-alpha-D-Man-(1-&gt;6)]-beta-D-Man-(1-&gt;4)-beta-D-GlcNAc-(1-&gt;4)-beta-D-GlcNAc}-L-asparaginyl-[protein] + UDP + H(+)</text>
        <dbReference type="Rhea" id="RHEA:16921"/>
        <dbReference type="Rhea" id="RHEA-COMP:14374"/>
        <dbReference type="Rhea" id="RHEA-COMP:14377"/>
        <dbReference type="ChEBI" id="CHEBI:15378"/>
        <dbReference type="ChEBI" id="CHEBI:57705"/>
        <dbReference type="ChEBI" id="CHEBI:58223"/>
        <dbReference type="ChEBI" id="CHEBI:139507"/>
        <dbReference type="ChEBI" id="CHEBI:139510"/>
        <dbReference type="EC" id="2.4.1.155"/>
    </reaction>
</comment>
<evidence type="ECO:0000256" key="3">
    <source>
        <dbReference type="ARBA" id="ARBA00004922"/>
    </source>
</evidence>
<evidence type="ECO:0000256" key="5">
    <source>
        <dbReference type="ARBA" id="ARBA00012671"/>
    </source>
</evidence>
<keyword evidence="12" id="KW-0333">Golgi apparatus</keyword>
<dbReference type="UniPathway" id="UPA00378"/>
<comment type="pathway">
    <text evidence="3">Protein modification; protein glycosylation.</text>
</comment>
<evidence type="ECO:0000313" key="20">
    <source>
        <dbReference type="Proteomes" id="UP000230066"/>
    </source>
</evidence>
<comment type="similarity">
    <text evidence="4">Belongs to the glycosyltransferase 18 family.</text>
</comment>
<sequence>MIALPDTELRANILRLSADYVRLLAREQQDTADGPYRSLGTNYDMKKTMAVLLNEMNIRVEQLDAQVKELSARVTGSGTESRSLSPSQSQRRLHQIGGVTEGIVDFVSLLRGVQEGCVVDAQKLLSFPECESKIKWLRARWRSDPCYAELGVDGTDCSLVRYLSEVENFCPFTEDKLKYSSRPFAQITYDLTGLLTGLSPEEKHDLSYRFIRSRLTRMWPQWVDGMRRYASWNGVNDNDTIESQQRHTAPTEPDFSYQPGAEPPGQPHFFNRTRLNIHLHLSFISLSSSALFEQSVGKGMSVGA</sequence>
<dbReference type="PANTHER" id="PTHR15075:SF2">
    <property type="entry name" value="ALPHA-1,6-MANNOSYLGLYCOPROTEIN 6-BETA-N-ACETYLGLUCOSAMINYLTRANSFERASE"/>
    <property type="match status" value="1"/>
</dbReference>
<feature type="region of interest" description="Disordered" evidence="16">
    <location>
        <begin position="242"/>
        <end position="268"/>
    </location>
</feature>
<gene>
    <name evidence="19" type="ORF">D915_007066</name>
</gene>
<dbReference type="InterPro" id="IPR052105">
    <property type="entry name" value="MGAT5_Glycosyltransferase"/>
</dbReference>
<proteinExistence type="inferred from homology"/>
<dbReference type="EC" id="2.4.1.155" evidence="5"/>
<keyword evidence="20" id="KW-1185">Reference proteome</keyword>
<evidence type="ECO:0000256" key="2">
    <source>
        <dbReference type="ARBA" id="ARBA00004613"/>
    </source>
</evidence>
<evidence type="ECO:0000256" key="6">
    <source>
        <dbReference type="ARBA" id="ARBA00022525"/>
    </source>
</evidence>
<comment type="subcellular location">
    <subcellularLocation>
        <location evidence="1">Golgi apparatus membrane</location>
        <topology evidence="1">Single-pass type II membrane protein</topology>
    </subcellularLocation>
    <subcellularLocation>
        <location evidence="2">Secreted</location>
    </subcellularLocation>
</comment>
<comment type="caution">
    <text evidence="19">The sequence shown here is derived from an EMBL/GenBank/DDBJ whole genome shotgun (WGS) entry which is preliminary data.</text>
</comment>
<evidence type="ECO:0000256" key="4">
    <source>
        <dbReference type="ARBA" id="ARBA00007477"/>
    </source>
</evidence>
<dbReference type="Pfam" id="PF15024">
    <property type="entry name" value="Glyco_transf_18"/>
    <property type="match status" value="1"/>
</dbReference>
<keyword evidence="14" id="KW-0325">Glycoprotein</keyword>
<evidence type="ECO:0000256" key="7">
    <source>
        <dbReference type="ARBA" id="ARBA00022676"/>
    </source>
</evidence>
<evidence type="ECO:0000259" key="17">
    <source>
        <dbReference type="Pfam" id="PF15024"/>
    </source>
</evidence>
<evidence type="ECO:0000313" key="19">
    <source>
        <dbReference type="EMBL" id="THD21976.1"/>
    </source>
</evidence>
<reference evidence="19" key="1">
    <citation type="submission" date="2019-03" db="EMBL/GenBank/DDBJ databases">
        <title>Improved annotation for the trematode Fasciola hepatica.</title>
        <authorList>
            <person name="Choi Y.-J."/>
            <person name="Martin J."/>
            <person name="Mitreva M."/>
        </authorList>
    </citation>
    <scope>NUCLEOTIDE SEQUENCE [LARGE SCALE GENOMIC DNA]</scope>
</reference>
<dbReference type="PANTHER" id="PTHR15075">
    <property type="entry name" value="ALPHA-MANNOSIDE BETA-1,6-N-ACETYLGLUCOSAMINYLTRANSFERASE"/>
    <property type="match status" value="1"/>
</dbReference>
<dbReference type="InterPro" id="IPR027833">
    <property type="entry name" value="MGT5A-like_N"/>
</dbReference>
<dbReference type="EMBL" id="JXXN02003084">
    <property type="protein sequence ID" value="THD21976.1"/>
    <property type="molecule type" value="Genomic_DNA"/>
</dbReference>
<evidence type="ECO:0000256" key="8">
    <source>
        <dbReference type="ARBA" id="ARBA00022679"/>
    </source>
</evidence>
<evidence type="ECO:0000256" key="16">
    <source>
        <dbReference type="SAM" id="MobiDB-lite"/>
    </source>
</evidence>
<dbReference type="GO" id="GO:0000139">
    <property type="term" value="C:Golgi membrane"/>
    <property type="evidence" value="ECO:0007669"/>
    <property type="project" value="UniProtKB-SubCell"/>
</dbReference>
<keyword evidence="7" id="KW-0328">Glycosyltransferase</keyword>
<evidence type="ECO:0000256" key="12">
    <source>
        <dbReference type="ARBA" id="ARBA00023034"/>
    </source>
</evidence>
<accession>A0A4E0R5L7</accession>
<evidence type="ECO:0000256" key="11">
    <source>
        <dbReference type="ARBA" id="ARBA00022989"/>
    </source>
</evidence>
<keyword evidence="10" id="KW-0735">Signal-anchor</keyword>
<dbReference type="Pfam" id="PF15027">
    <property type="entry name" value="MGT5A_N"/>
    <property type="match status" value="1"/>
</dbReference>
<dbReference type="GO" id="GO:0005576">
    <property type="term" value="C:extracellular region"/>
    <property type="evidence" value="ECO:0007669"/>
    <property type="project" value="UniProtKB-SubCell"/>
</dbReference>
<evidence type="ECO:0000256" key="15">
    <source>
        <dbReference type="ARBA" id="ARBA00048243"/>
    </source>
</evidence>
<evidence type="ECO:0000256" key="1">
    <source>
        <dbReference type="ARBA" id="ARBA00004323"/>
    </source>
</evidence>
<evidence type="ECO:0000256" key="10">
    <source>
        <dbReference type="ARBA" id="ARBA00022968"/>
    </source>
</evidence>
<dbReference type="Proteomes" id="UP000230066">
    <property type="component" value="Unassembled WGS sequence"/>
</dbReference>
<evidence type="ECO:0000256" key="9">
    <source>
        <dbReference type="ARBA" id="ARBA00022692"/>
    </source>
</evidence>
<keyword evidence="11" id="KW-1133">Transmembrane helix</keyword>
<name>A0A4E0R5L7_FASHE</name>
<dbReference type="GO" id="GO:0030144">
    <property type="term" value="F:alpha-1,6-mannosylglycoprotein 6-beta-N-acetylglucosaminyltransferase activity"/>
    <property type="evidence" value="ECO:0007669"/>
    <property type="project" value="UniProtKB-EC"/>
</dbReference>